<accession>A0A0F9M611</accession>
<name>A0A0F9M611_9ZZZZ</name>
<dbReference type="EMBL" id="LAZR01005104">
    <property type="protein sequence ID" value="KKN02825.1"/>
    <property type="molecule type" value="Genomic_DNA"/>
</dbReference>
<proteinExistence type="predicted"/>
<dbReference type="AlphaFoldDB" id="A0A0F9M611"/>
<sequence length="83" mass="9548">MSTLEDWLETCRVAIKNRPHSESKTYALLVRNKQILCISKDKCEKLDNHLAVCTSYRLECGFTSAEWQQIKQKIACFIKGGLL</sequence>
<comment type="caution">
    <text evidence="1">The sequence shown here is derived from an EMBL/GenBank/DDBJ whole genome shotgun (WGS) entry which is preliminary data.</text>
</comment>
<reference evidence="1" key="1">
    <citation type="journal article" date="2015" name="Nature">
        <title>Complex archaea that bridge the gap between prokaryotes and eukaryotes.</title>
        <authorList>
            <person name="Spang A."/>
            <person name="Saw J.H."/>
            <person name="Jorgensen S.L."/>
            <person name="Zaremba-Niedzwiedzka K."/>
            <person name="Martijn J."/>
            <person name="Lind A.E."/>
            <person name="van Eijk R."/>
            <person name="Schleper C."/>
            <person name="Guy L."/>
            <person name="Ettema T.J."/>
        </authorList>
    </citation>
    <scope>NUCLEOTIDE SEQUENCE</scope>
</reference>
<gene>
    <name evidence="1" type="ORF">LCGC14_1113930</name>
</gene>
<organism evidence="1">
    <name type="scientific">marine sediment metagenome</name>
    <dbReference type="NCBI Taxonomy" id="412755"/>
    <lineage>
        <taxon>unclassified sequences</taxon>
        <taxon>metagenomes</taxon>
        <taxon>ecological metagenomes</taxon>
    </lineage>
</organism>
<protein>
    <submittedName>
        <fullName evidence="1">Uncharacterized protein</fullName>
    </submittedName>
</protein>
<evidence type="ECO:0000313" key="1">
    <source>
        <dbReference type="EMBL" id="KKN02825.1"/>
    </source>
</evidence>